<dbReference type="EMBL" id="JAGZZP010000016">
    <property type="protein sequence ID" value="MBS6535657.1"/>
    <property type="molecule type" value="Genomic_DNA"/>
</dbReference>
<dbReference type="RefSeq" id="WP_278638335.1">
    <property type="nucleotide sequence ID" value="NZ_JAGZZP010000016.1"/>
</dbReference>
<protein>
    <submittedName>
        <fullName evidence="1">Uncharacterized protein</fullName>
    </submittedName>
</protein>
<sequence length="138" mass="16081">MLFEETRKVVEVSKKDFVDIIEKSGVYDFLNKVDFNTIKGYDRFEQRTEIYKIVLNMLKEYFYDKSLGIVSYGDNYSVNGIGNNSRRPIYLTEEGAKYSLGYISVMAGIFPEINISFQDNDLERVLPIIERQGYQGVR</sequence>
<dbReference type="AlphaFoldDB" id="A0A943SRR0"/>
<dbReference type="Proteomes" id="UP000748991">
    <property type="component" value="Unassembled WGS sequence"/>
</dbReference>
<proteinExistence type="predicted"/>
<accession>A0A943SRR0</accession>
<evidence type="ECO:0000313" key="1">
    <source>
        <dbReference type="EMBL" id="MBS6535657.1"/>
    </source>
</evidence>
<reference evidence="1" key="1">
    <citation type="submission" date="2021-02" db="EMBL/GenBank/DDBJ databases">
        <title>Infant gut strain persistence is associated with maternal origin, phylogeny, and functional potential including surface adhesion and iron acquisition.</title>
        <authorList>
            <person name="Lou Y.C."/>
        </authorList>
    </citation>
    <scope>NUCLEOTIDE SEQUENCE</scope>
    <source>
        <strain evidence="1">L3_060_052G1_dasL3_060_052G1_concoct_1</strain>
    </source>
</reference>
<name>A0A943SRR0_9FIRM</name>
<gene>
    <name evidence="1" type="ORF">KH327_07480</name>
</gene>
<evidence type="ECO:0000313" key="2">
    <source>
        <dbReference type="Proteomes" id="UP000748991"/>
    </source>
</evidence>
<comment type="caution">
    <text evidence="1">The sequence shown here is derived from an EMBL/GenBank/DDBJ whole genome shotgun (WGS) entry which is preliminary data.</text>
</comment>
<organism evidence="1 2">
    <name type="scientific">Peptoniphilus harei</name>
    <dbReference type="NCBI Taxonomy" id="54005"/>
    <lineage>
        <taxon>Bacteria</taxon>
        <taxon>Bacillati</taxon>
        <taxon>Bacillota</taxon>
        <taxon>Tissierellia</taxon>
        <taxon>Tissierellales</taxon>
        <taxon>Peptoniphilaceae</taxon>
        <taxon>Peptoniphilus</taxon>
    </lineage>
</organism>